<reference evidence="2 3" key="1">
    <citation type="submission" date="2016-02" db="EMBL/GenBank/DDBJ databases">
        <title>Complete Genome of H5569, the type strain of the newly described species Haematospirillium jordaniae.</title>
        <authorList>
            <person name="Nicholson A.C."/>
            <person name="Humrighouse B.W."/>
            <person name="Loparov V."/>
            <person name="McQuiston J.R."/>
        </authorList>
    </citation>
    <scope>NUCLEOTIDE SEQUENCE [LARGE SCALE GENOMIC DNA]</scope>
    <source>
        <strain evidence="2 3">H5569</strain>
    </source>
</reference>
<evidence type="ECO:0000313" key="2">
    <source>
        <dbReference type="EMBL" id="AMW34735.1"/>
    </source>
</evidence>
<dbReference type="STRING" id="1549855.AY555_05560"/>
<dbReference type="KEGG" id="hjo:AY555_05560"/>
<dbReference type="SMART" id="SM00530">
    <property type="entry name" value="HTH_XRE"/>
    <property type="match status" value="1"/>
</dbReference>
<accession>A0A143DDE5</accession>
<dbReference type="PROSITE" id="PS50943">
    <property type="entry name" value="HTH_CROC1"/>
    <property type="match status" value="1"/>
</dbReference>
<protein>
    <recommendedName>
        <fullName evidence="1">HTH cro/C1-type domain-containing protein</fullName>
    </recommendedName>
</protein>
<dbReference type="Gene3D" id="1.10.260.40">
    <property type="entry name" value="lambda repressor-like DNA-binding domains"/>
    <property type="match status" value="1"/>
</dbReference>
<dbReference type="AlphaFoldDB" id="A0A143DDE5"/>
<dbReference type="InterPro" id="IPR001387">
    <property type="entry name" value="Cro/C1-type_HTH"/>
</dbReference>
<feature type="domain" description="HTH cro/C1-type" evidence="1">
    <location>
        <begin position="35"/>
        <end position="89"/>
    </location>
</feature>
<organism evidence="2 3">
    <name type="scientific">Haematospirillum jordaniae</name>
    <dbReference type="NCBI Taxonomy" id="1549855"/>
    <lineage>
        <taxon>Bacteria</taxon>
        <taxon>Pseudomonadati</taxon>
        <taxon>Pseudomonadota</taxon>
        <taxon>Alphaproteobacteria</taxon>
        <taxon>Rhodospirillales</taxon>
        <taxon>Novispirillaceae</taxon>
        <taxon>Haematospirillum</taxon>
    </lineage>
</organism>
<sequence length="142" mass="15488">MLDICVLCRVRGVFVTVGFDCGAADPVDSHLGQSLRQFRELRLLTLSSLGQAAGVSPQQIHKYERAVDRIPASRLFRIGCCLDVPVQAFFDGLEGSITLGDYPLDGDQLRLLAWLSVLTAEQKKAVFRLVQSLAGMGRPGGR</sequence>
<dbReference type="CDD" id="cd00093">
    <property type="entry name" value="HTH_XRE"/>
    <property type="match status" value="1"/>
</dbReference>
<dbReference type="GO" id="GO:0003677">
    <property type="term" value="F:DNA binding"/>
    <property type="evidence" value="ECO:0007669"/>
    <property type="project" value="InterPro"/>
</dbReference>
<name>A0A143DDE5_9PROT</name>
<dbReference type="EMBL" id="CP014525">
    <property type="protein sequence ID" value="AMW34735.1"/>
    <property type="molecule type" value="Genomic_DNA"/>
</dbReference>
<dbReference type="InterPro" id="IPR010982">
    <property type="entry name" value="Lambda_DNA-bd_dom_sf"/>
</dbReference>
<gene>
    <name evidence="2" type="ORF">AY555_05560</name>
</gene>
<keyword evidence="3" id="KW-1185">Reference proteome</keyword>
<proteinExistence type="predicted"/>
<evidence type="ECO:0000259" key="1">
    <source>
        <dbReference type="PROSITE" id="PS50943"/>
    </source>
</evidence>
<evidence type="ECO:0000313" key="3">
    <source>
        <dbReference type="Proteomes" id="UP000076066"/>
    </source>
</evidence>
<dbReference type="Pfam" id="PF01381">
    <property type="entry name" value="HTH_3"/>
    <property type="match status" value="1"/>
</dbReference>
<dbReference type="Proteomes" id="UP000076066">
    <property type="component" value="Chromosome"/>
</dbReference>
<dbReference type="SUPFAM" id="SSF47413">
    <property type="entry name" value="lambda repressor-like DNA-binding domains"/>
    <property type="match status" value="1"/>
</dbReference>